<dbReference type="GO" id="GO:0005634">
    <property type="term" value="C:nucleus"/>
    <property type="evidence" value="ECO:0007669"/>
    <property type="project" value="UniProtKB-SubCell"/>
</dbReference>
<dbReference type="PROSITE" id="PS01360">
    <property type="entry name" value="ZF_MYND_1"/>
    <property type="match status" value="1"/>
</dbReference>
<keyword evidence="14" id="KW-0804">Transcription</keyword>
<keyword evidence="8 16" id="KW-0863">Zinc-finger</keyword>
<proteinExistence type="predicted"/>
<dbReference type="SUPFAM" id="SSF63748">
    <property type="entry name" value="Tudor/PWWP/MBT"/>
    <property type="match status" value="1"/>
</dbReference>
<dbReference type="FunFam" id="6.10.140.2220:FF:000002">
    <property type="entry name" value="Protein kinase C-binding protein 1 isoform C"/>
    <property type="match status" value="1"/>
</dbReference>
<evidence type="ECO:0000256" key="2">
    <source>
        <dbReference type="ARBA" id="ARBA00004286"/>
    </source>
</evidence>
<dbReference type="Proteomes" id="UP001054837">
    <property type="component" value="Unassembled WGS sequence"/>
</dbReference>
<dbReference type="InterPro" id="IPR000313">
    <property type="entry name" value="PWWP_dom"/>
</dbReference>
<dbReference type="SMART" id="SM00297">
    <property type="entry name" value="BROMO"/>
    <property type="match status" value="1"/>
</dbReference>
<keyword evidence="3" id="KW-0158">Chromosome</keyword>
<comment type="caution">
    <text evidence="23">The sequence shown here is derived from an EMBL/GenBank/DDBJ whole genome shotgun (WGS) entry which is preliminary data.</text>
</comment>
<dbReference type="Pfam" id="PF23461">
    <property type="entry name" value="ZMYND11_CC"/>
    <property type="match status" value="1"/>
</dbReference>
<dbReference type="Gene3D" id="6.10.140.2220">
    <property type="match status" value="1"/>
</dbReference>
<evidence type="ECO:0000259" key="22">
    <source>
        <dbReference type="PROSITE" id="PS52014"/>
    </source>
</evidence>
<feature type="domain" description="PWWP" evidence="20">
    <location>
        <begin position="313"/>
        <end position="364"/>
    </location>
</feature>
<comment type="subcellular location">
    <subcellularLocation>
        <location evidence="2">Chromosome</location>
    </subcellularLocation>
    <subcellularLocation>
        <location evidence="1">Nucleus</location>
    </subcellularLocation>
</comment>
<dbReference type="SUPFAM" id="SSF47370">
    <property type="entry name" value="Bromodomain"/>
    <property type="match status" value="1"/>
</dbReference>
<feature type="region of interest" description="Disordered" evidence="18">
    <location>
        <begin position="395"/>
        <end position="486"/>
    </location>
</feature>
<dbReference type="PANTHER" id="PTHR46379">
    <property type="entry name" value="ZINC FINGER MYND DOMAIN-CONTAINING"/>
    <property type="match status" value="1"/>
</dbReference>
<dbReference type="PROSITE" id="PS01359">
    <property type="entry name" value="ZF_PHD_1"/>
    <property type="match status" value="1"/>
</dbReference>
<keyword evidence="5" id="KW-1017">Isopeptide bond</keyword>
<dbReference type="InterPro" id="IPR002893">
    <property type="entry name" value="Znf_MYND"/>
</dbReference>
<evidence type="ECO:0000313" key="24">
    <source>
        <dbReference type="Proteomes" id="UP001054837"/>
    </source>
</evidence>
<keyword evidence="17" id="KW-0175">Coiled coil</keyword>
<reference evidence="23 24" key="1">
    <citation type="submission" date="2021-06" db="EMBL/GenBank/DDBJ databases">
        <title>Caerostris darwini draft genome.</title>
        <authorList>
            <person name="Kono N."/>
            <person name="Arakawa K."/>
        </authorList>
    </citation>
    <scope>NUCLEOTIDE SEQUENCE [LARGE SCALE GENOMIC DNA]</scope>
</reference>
<keyword evidence="7" id="KW-0479">Metal-binding</keyword>
<dbReference type="InterPro" id="IPR011011">
    <property type="entry name" value="Znf_FYVE_PHD"/>
</dbReference>
<dbReference type="Pfam" id="PF21524">
    <property type="entry name" value="SAMD1_WH"/>
    <property type="match status" value="1"/>
</dbReference>
<dbReference type="SUPFAM" id="SSF57903">
    <property type="entry name" value="FYVE/PHD zinc finger"/>
    <property type="match status" value="1"/>
</dbReference>
<dbReference type="Pfam" id="PF00439">
    <property type="entry name" value="Bromodomain"/>
    <property type="match status" value="1"/>
</dbReference>
<sequence length="833" mass="97311">MRPRGKTQQRYNEAIQILSGTQVKNHNCSTKISIPIKMATKRRQACPQTVLHLWDAIAYIRQQKQIPNFERLSAYMKRVYSLNPPDVERQLNFAVSDGLIRIRKSLGCKGARVGIEQDGYRVPEEINERDDHDWYCFVCHRGGEVVLCSTCHRVYHQHCLKVKNLPEKFVCPSCENSKKFHVDLKKFELNKLLSFTCVRLKEKTRELHRIPHPDDEKWRHNFLIYDSSDLIAMEDKVKANEYVRLGDFYSDAQQIVHNVVIYFGRESRIAVMALQMLSDCDYDLQEIVQCWNCYKMSNMKNDSYWFCQPCNPPHALVYAKVKGFPYWPAKVIKKDEGVYDVRFFGAHHQRALVEEDNVKPVTISYQKLGVKKTASFERAYKELAHHQQLVEKASKKLLTDNDKERNDSVNEENNSTENETVMGLNNLSKSKTPVSRKRKSTSTPIAKPPSAKKPASVPVKKNKKFYQESPTSSSPKNIPSESSNTAEDKCVIGRVKRKFTRRLNMNHSLLDDIYGVERIKRKYTRKRTRNSHLSDDIQLLYEVERMKGNHQRRLRNSRISEDIQLIHEVGRIKRKYTRRLRDAVVSEDNNDQNLVSSSSQETAVSYSSVAIQTENETCSKQERKRSIGRPKGSFRRHHRVVEKDESPPSVNMDTSTNDKVEKTHDCVNSSINNVENTPNCVDTSTNNNKAEKTCDCSAKYEKALQDLRNSLEEEHKKDKSKALQELSEKLQKEVQIENEKQKYLASHIEKLQQDHKDALHKLRIECQTNHEEQMRQAEEKYKAIISETKKKQWCYNCETEAIYHCCWNTSYCSVECQQVHWHKEHKRTCRRKR</sequence>
<feature type="region of interest" description="Disordered" evidence="18">
    <location>
        <begin position="615"/>
        <end position="635"/>
    </location>
</feature>
<feature type="compositionally biased region" description="Basic residues" evidence="18">
    <location>
        <begin position="626"/>
        <end position="635"/>
    </location>
</feature>
<dbReference type="PROSITE" id="PS50016">
    <property type="entry name" value="ZF_PHD_2"/>
    <property type="match status" value="1"/>
</dbReference>
<organism evidence="23 24">
    <name type="scientific">Caerostris darwini</name>
    <dbReference type="NCBI Taxonomy" id="1538125"/>
    <lineage>
        <taxon>Eukaryota</taxon>
        <taxon>Metazoa</taxon>
        <taxon>Ecdysozoa</taxon>
        <taxon>Arthropoda</taxon>
        <taxon>Chelicerata</taxon>
        <taxon>Arachnida</taxon>
        <taxon>Araneae</taxon>
        <taxon>Araneomorphae</taxon>
        <taxon>Entelegynae</taxon>
        <taxon>Araneoidea</taxon>
        <taxon>Araneidae</taxon>
        <taxon>Caerostris</taxon>
    </lineage>
</organism>
<evidence type="ECO:0000256" key="10">
    <source>
        <dbReference type="ARBA" id="ARBA00022843"/>
    </source>
</evidence>
<dbReference type="SMART" id="SM00249">
    <property type="entry name" value="PHD"/>
    <property type="match status" value="1"/>
</dbReference>
<evidence type="ECO:0000256" key="9">
    <source>
        <dbReference type="ARBA" id="ARBA00022833"/>
    </source>
</evidence>
<gene>
    <name evidence="23" type="primary">Zmynd11</name>
    <name evidence="23" type="ORF">CDAR_109412</name>
</gene>
<keyword evidence="11" id="KW-0156">Chromatin regulator</keyword>
<accession>A0AAV4TUF8</accession>
<dbReference type="Gene3D" id="3.30.40.10">
    <property type="entry name" value="Zinc/RING finger domain, C3HC4 (zinc finger)"/>
    <property type="match status" value="1"/>
</dbReference>
<feature type="domain" description="SAMD1-like winged helix (WH)" evidence="22">
    <location>
        <begin position="41"/>
        <end position="117"/>
    </location>
</feature>
<keyword evidence="10" id="KW-0832">Ubl conjugation</keyword>
<dbReference type="GO" id="GO:0005694">
    <property type="term" value="C:chromosome"/>
    <property type="evidence" value="ECO:0007669"/>
    <property type="project" value="UniProtKB-SubCell"/>
</dbReference>
<dbReference type="AlphaFoldDB" id="A0AAV4TUF8"/>
<dbReference type="GO" id="GO:0140006">
    <property type="term" value="F:histone H3 reader activity"/>
    <property type="evidence" value="ECO:0007669"/>
    <property type="project" value="UniProtKB-ARBA"/>
</dbReference>
<dbReference type="CDD" id="cd20159">
    <property type="entry name" value="PWWP_BS69"/>
    <property type="match status" value="1"/>
</dbReference>
<feature type="domain" description="MYND-type" evidence="21">
    <location>
        <begin position="794"/>
        <end position="829"/>
    </location>
</feature>
<evidence type="ECO:0000256" key="7">
    <source>
        <dbReference type="ARBA" id="ARBA00022723"/>
    </source>
</evidence>
<dbReference type="Pfam" id="PF00855">
    <property type="entry name" value="PWWP"/>
    <property type="match status" value="1"/>
</dbReference>
<dbReference type="PROSITE" id="PS50865">
    <property type="entry name" value="ZF_MYND_2"/>
    <property type="match status" value="1"/>
</dbReference>
<dbReference type="InterPro" id="IPR048589">
    <property type="entry name" value="SAMD1-like_WH"/>
</dbReference>
<evidence type="ECO:0000256" key="15">
    <source>
        <dbReference type="ARBA" id="ARBA00023242"/>
    </source>
</evidence>
<feature type="coiled-coil region" evidence="17">
    <location>
        <begin position="697"/>
        <end position="740"/>
    </location>
</feature>
<dbReference type="Gene3D" id="1.20.920.10">
    <property type="entry name" value="Bromodomain-like"/>
    <property type="match status" value="1"/>
</dbReference>
<evidence type="ECO:0000256" key="18">
    <source>
        <dbReference type="SAM" id="MobiDB-lite"/>
    </source>
</evidence>
<evidence type="ECO:0000256" key="16">
    <source>
        <dbReference type="PROSITE-ProRule" id="PRU00134"/>
    </source>
</evidence>
<keyword evidence="12" id="KW-0805">Transcription regulation</keyword>
<evidence type="ECO:0000256" key="14">
    <source>
        <dbReference type="ARBA" id="ARBA00023163"/>
    </source>
</evidence>
<protein>
    <submittedName>
        <fullName evidence="23">Zinc finger MYND domain-containing protein 11</fullName>
    </submittedName>
</protein>
<dbReference type="InterPro" id="IPR013083">
    <property type="entry name" value="Znf_RING/FYVE/PHD"/>
</dbReference>
<dbReference type="PROSITE" id="PS52014">
    <property type="entry name" value="SAMD1_WH"/>
    <property type="match status" value="1"/>
</dbReference>
<feature type="compositionally biased region" description="Polar residues" evidence="18">
    <location>
        <begin position="423"/>
        <end position="433"/>
    </location>
</feature>
<keyword evidence="13" id="KW-0103">Bromodomain</keyword>
<dbReference type="GO" id="GO:0008270">
    <property type="term" value="F:zinc ion binding"/>
    <property type="evidence" value="ECO:0007669"/>
    <property type="project" value="UniProtKB-KW"/>
</dbReference>
<dbReference type="GO" id="GO:0003677">
    <property type="term" value="F:DNA binding"/>
    <property type="evidence" value="ECO:0007669"/>
    <property type="project" value="InterPro"/>
</dbReference>
<keyword evidence="15" id="KW-0539">Nucleus</keyword>
<feature type="compositionally biased region" description="Low complexity" evidence="18">
    <location>
        <begin position="411"/>
        <end position="421"/>
    </location>
</feature>
<dbReference type="CDD" id="cd15537">
    <property type="entry name" value="PHD_BS69"/>
    <property type="match status" value="1"/>
</dbReference>
<dbReference type="InterPro" id="IPR047269">
    <property type="entry name" value="ZMY11"/>
</dbReference>
<evidence type="ECO:0000256" key="1">
    <source>
        <dbReference type="ARBA" id="ARBA00004123"/>
    </source>
</evidence>
<dbReference type="InterPro" id="IPR001965">
    <property type="entry name" value="Znf_PHD"/>
</dbReference>
<dbReference type="Gene3D" id="2.30.30.140">
    <property type="match status" value="1"/>
</dbReference>
<dbReference type="InterPro" id="IPR001487">
    <property type="entry name" value="Bromodomain"/>
</dbReference>
<evidence type="ECO:0000256" key="13">
    <source>
        <dbReference type="ARBA" id="ARBA00023117"/>
    </source>
</evidence>
<dbReference type="SUPFAM" id="SSF144232">
    <property type="entry name" value="HIT/MYND zinc finger-like"/>
    <property type="match status" value="1"/>
</dbReference>
<evidence type="ECO:0000256" key="17">
    <source>
        <dbReference type="SAM" id="Coils"/>
    </source>
</evidence>
<keyword evidence="9" id="KW-0862">Zinc</keyword>
<dbReference type="Pfam" id="PF24324">
    <property type="entry name" value="MYND_ZMYND11_ZMYD8"/>
    <property type="match status" value="1"/>
</dbReference>
<feature type="compositionally biased region" description="Basic and acidic residues" evidence="18">
    <location>
        <begin position="395"/>
        <end position="408"/>
    </location>
</feature>
<dbReference type="Pfam" id="PF00628">
    <property type="entry name" value="PHD"/>
    <property type="match status" value="1"/>
</dbReference>
<keyword evidence="4" id="KW-0678">Repressor</keyword>
<name>A0AAV4TUF8_9ARAC</name>
<evidence type="ECO:0000256" key="6">
    <source>
        <dbReference type="ARBA" id="ARBA00022553"/>
    </source>
</evidence>
<keyword evidence="24" id="KW-1185">Reference proteome</keyword>
<evidence type="ECO:0000259" key="21">
    <source>
        <dbReference type="PROSITE" id="PS50865"/>
    </source>
</evidence>
<evidence type="ECO:0000256" key="8">
    <source>
        <dbReference type="ARBA" id="ARBA00022771"/>
    </source>
</evidence>
<evidence type="ECO:0000313" key="23">
    <source>
        <dbReference type="EMBL" id="GIY48937.1"/>
    </source>
</evidence>
<dbReference type="PROSITE" id="PS50812">
    <property type="entry name" value="PWWP"/>
    <property type="match status" value="1"/>
</dbReference>
<evidence type="ECO:0000259" key="19">
    <source>
        <dbReference type="PROSITE" id="PS50016"/>
    </source>
</evidence>
<dbReference type="EMBL" id="BPLQ01010169">
    <property type="protein sequence ID" value="GIY48937.1"/>
    <property type="molecule type" value="Genomic_DNA"/>
</dbReference>
<feature type="compositionally biased region" description="Low complexity" evidence="18">
    <location>
        <begin position="472"/>
        <end position="484"/>
    </location>
</feature>
<dbReference type="GO" id="GO:0009966">
    <property type="term" value="P:regulation of signal transduction"/>
    <property type="evidence" value="ECO:0007669"/>
    <property type="project" value="TreeGrafter"/>
</dbReference>
<dbReference type="InterPro" id="IPR019786">
    <property type="entry name" value="Zinc_finger_PHD-type_CS"/>
</dbReference>
<dbReference type="InterPro" id="IPR057053">
    <property type="entry name" value="MYND_ZMYND11_ZMYD8"/>
</dbReference>
<evidence type="ECO:0000256" key="5">
    <source>
        <dbReference type="ARBA" id="ARBA00022499"/>
    </source>
</evidence>
<dbReference type="InterPro" id="IPR036427">
    <property type="entry name" value="Bromodomain-like_sf"/>
</dbReference>
<dbReference type="InterPro" id="IPR057054">
    <property type="entry name" value="ZMYND11_CC"/>
</dbReference>
<dbReference type="InterPro" id="IPR019787">
    <property type="entry name" value="Znf_PHD-finger"/>
</dbReference>
<evidence type="ECO:0000256" key="11">
    <source>
        <dbReference type="ARBA" id="ARBA00022853"/>
    </source>
</evidence>
<feature type="domain" description="PHD-type" evidence="19">
    <location>
        <begin position="133"/>
        <end position="177"/>
    </location>
</feature>
<dbReference type="SMART" id="SM00293">
    <property type="entry name" value="PWWP"/>
    <property type="match status" value="1"/>
</dbReference>
<evidence type="ECO:0000256" key="3">
    <source>
        <dbReference type="ARBA" id="ARBA00022454"/>
    </source>
</evidence>
<evidence type="ECO:0000256" key="4">
    <source>
        <dbReference type="ARBA" id="ARBA00022491"/>
    </source>
</evidence>
<evidence type="ECO:0000259" key="20">
    <source>
        <dbReference type="PROSITE" id="PS50812"/>
    </source>
</evidence>
<feature type="compositionally biased region" description="Low complexity" evidence="18">
    <location>
        <begin position="448"/>
        <end position="459"/>
    </location>
</feature>
<keyword evidence="6" id="KW-0597">Phosphoprotein</keyword>
<dbReference type="GO" id="GO:0034243">
    <property type="term" value="P:regulation of transcription elongation by RNA polymerase II"/>
    <property type="evidence" value="ECO:0007669"/>
    <property type="project" value="InterPro"/>
</dbReference>
<dbReference type="InterPro" id="IPR047268">
    <property type="entry name" value="PWWP_BS69"/>
</dbReference>
<dbReference type="PANTHER" id="PTHR46379:SF1">
    <property type="entry name" value="ZINC FINGER MYND DOMAIN-CONTAINING PROTEIN 11"/>
    <property type="match status" value="1"/>
</dbReference>
<dbReference type="GO" id="GO:0003714">
    <property type="term" value="F:transcription corepressor activity"/>
    <property type="evidence" value="ECO:0007669"/>
    <property type="project" value="InterPro"/>
</dbReference>
<evidence type="ECO:0000256" key="12">
    <source>
        <dbReference type="ARBA" id="ARBA00023015"/>
    </source>
</evidence>